<protein>
    <submittedName>
        <fullName evidence="1">Putative transcriptional regulator</fullName>
    </submittedName>
</protein>
<name>A0A0B6AYF7_PRIM2</name>
<reference evidence="1 2" key="1">
    <citation type="journal article" date="2015" name="Genome Announc.">
        <title>Complete genome sequences for 35 biothreat assay-relevant bacillus species.</title>
        <authorList>
            <person name="Johnson S.L."/>
            <person name="Daligault H.E."/>
            <person name="Davenport K.W."/>
            <person name="Jaissle J."/>
            <person name="Frey K.G."/>
            <person name="Ladner J.T."/>
            <person name="Broomall S.M."/>
            <person name="Bishop-Lilly K.A."/>
            <person name="Bruce D.C."/>
            <person name="Gibbons H.S."/>
            <person name="Coyne S.R."/>
            <person name="Lo C.C."/>
            <person name="Meincke L."/>
            <person name="Munk A.C."/>
            <person name="Koroleva G.I."/>
            <person name="Rosenzweig C.N."/>
            <person name="Palacios G.F."/>
            <person name="Redden C.L."/>
            <person name="Minogue T.D."/>
            <person name="Chain P.S."/>
        </authorList>
    </citation>
    <scope>NUCLEOTIDE SEQUENCE [LARGE SCALE GENOMIC DNA]</scope>
    <source>
        <strain evidence="2">ATCC 14581 / DSM 32 / JCM 2506 / NBRC 15308 / NCIMB 9376 / NCTC 10342 / NRRL B-14308 / VKM B-512</strain>
        <plasmid evidence="1 2">pBMV_2</plasmid>
    </source>
</reference>
<dbReference type="KEGG" id="bmeg:BG04_5746"/>
<dbReference type="HOGENOM" id="CLU_1479245_0_0_9"/>
<dbReference type="AlphaFoldDB" id="A0A0B6AYF7"/>
<evidence type="ECO:0000313" key="2">
    <source>
        <dbReference type="Proteomes" id="UP000031829"/>
    </source>
</evidence>
<accession>A0A0B6AYF7</accession>
<dbReference type="RefSeq" id="WP_034656087.1">
    <property type="nucleotide sequence ID" value="NZ_CP009921.1"/>
</dbReference>
<gene>
    <name evidence="1" type="ORF">BG04_5746</name>
</gene>
<keyword evidence="1" id="KW-0614">Plasmid</keyword>
<dbReference type="EMBL" id="CP009921">
    <property type="protein sequence ID" value="AJI25758.1"/>
    <property type="molecule type" value="Genomic_DNA"/>
</dbReference>
<evidence type="ECO:0000313" key="1">
    <source>
        <dbReference type="EMBL" id="AJI25758.1"/>
    </source>
</evidence>
<geneLocation type="plasmid" evidence="1 2">
    <name>pBMV_2</name>
</geneLocation>
<sequence length="194" mass="22431">MKNKAGVILFGALAVAIAGVTIWNIYLNQNISQATASKQLQVTNDTLKQENNELKKQLNEVLPSAQEQQKRAYLDTVKQFIDVSYHREKEGFEERKKIAKAIMDKELYAQFYPTETFDYGNTYSSNPSDLHLYVQQFDGGQDEVKVIAEFTNHLVIKEENVDDQTHDIIQVLLRKEEKKWVVYSVEELKTEILK</sequence>
<organism evidence="1 2">
    <name type="scientific">Priestia megaterium (strain ATCC 14581 / DSM 32 / CCUG 1817 / JCM 2506 / NBRC 15308 / NCIMB 9376 / NCTC 10342 / NRRL B-14308 / VKM B-512 / Ford 19)</name>
    <name type="common">Bacillus megaterium</name>
    <dbReference type="NCBI Taxonomy" id="1348623"/>
    <lineage>
        <taxon>Bacteria</taxon>
        <taxon>Bacillati</taxon>
        <taxon>Bacillota</taxon>
        <taxon>Bacilli</taxon>
        <taxon>Bacillales</taxon>
        <taxon>Bacillaceae</taxon>
        <taxon>Priestia</taxon>
    </lineage>
</organism>
<proteinExistence type="predicted"/>
<dbReference type="Proteomes" id="UP000031829">
    <property type="component" value="Plasmid pBMV_2"/>
</dbReference>
<dbReference type="GeneID" id="93645779"/>